<accession>A0A672YXZ0</accession>
<dbReference type="Pfam" id="PF00612">
    <property type="entry name" value="IQ"/>
    <property type="match status" value="1"/>
</dbReference>
<keyword evidence="3" id="KW-1185">Reference proteome</keyword>
<reference evidence="2" key="1">
    <citation type="submission" date="2019-06" db="EMBL/GenBank/DDBJ databases">
        <authorList>
            <consortium name="Wellcome Sanger Institute Data Sharing"/>
        </authorList>
    </citation>
    <scope>NUCLEOTIDE SEQUENCE [LARGE SCALE GENOMIC DNA]</scope>
</reference>
<name>A0A672YXZ0_9TELE</name>
<dbReference type="PROSITE" id="PS50096">
    <property type="entry name" value="IQ"/>
    <property type="match status" value="1"/>
</dbReference>
<feature type="compositionally biased region" description="Low complexity" evidence="1">
    <location>
        <begin position="251"/>
        <end position="263"/>
    </location>
</feature>
<evidence type="ECO:0000313" key="2">
    <source>
        <dbReference type="Ensembl" id="ENSSORP00005009405.1"/>
    </source>
</evidence>
<reference evidence="2" key="2">
    <citation type="submission" date="2025-08" db="UniProtKB">
        <authorList>
            <consortium name="Ensembl"/>
        </authorList>
    </citation>
    <scope>IDENTIFICATION</scope>
</reference>
<dbReference type="PANTHER" id="PTHR14690">
    <property type="entry name" value="IQ MOTIF CONTAINING WITH AAA DOMAIN 1"/>
    <property type="match status" value="1"/>
</dbReference>
<dbReference type="PANTHER" id="PTHR14690:SF10">
    <property type="entry name" value="IQ AND AAA DOMAIN-CONTAINING PROTEIN-LIKE"/>
    <property type="match status" value="1"/>
</dbReference>
<dbReference type="Ensembl" id="ENSSORT00005009721.1">
    <property type="protein sequence ID" value="ENSSORP00005009405.1"/>
    <property type="gene ID" value="ENSSORG00005005166.1"/>
</dbReference>
<dbReference type="InterPro" id="IPR052267">
    <property type="entry name" value="N-DRC_Component"/>
</dbReference>
<proteinExistence type="predicted"/>
<evidence type="ECO:0000256" key="1">
    <source>
        <dbReference type="SAM" id="MobiDB-lite"/>
    </source>
</evidence>
<dbReference type="InterPro" id="IPR000048">
    <property type="entry name" value="IQ_motif_EF-hand-BS"/>
</dbReference>
<protein>
    <submittedName>
        <fullName evidence="2">Zgc:153738</fullName>
    </submittedName>
</protein>
<dbReference type="Gene3D" id="1.20.5.190">
    <property type="match status" value="1"/>
</dbReference>
<organism evidence="2 3">
    <name type="scientific">Sphaeramia orbicularis</name>
    <name type="common">orbiculate cardinalfish</name>
    <dbReference type="NCBI Taxonomy" id="375764"/>
    <lineage>
        <taxon>Eukaryota</taxon>
        <taxon>Metazoa</taxon>
        <taxon>Chordata</taxon>
        <taxon>Craniata</taxon>
        <taxon>Vertebrata</taxon>
        <taxon>Euteleostomi</taxon>
        <taxon>Actinopterygii</taxon>
        <taxon>Neopterygii</taxon>
        <taxon>Teleostei</taxon>
        <taxon>Neoteleostei</taxon>
        <taxon>Acanthomorphata</taxon>
        <taxon>Gobiaria</taxon>
        <taxon>Kurtiformes</taxon>
        <taxon>Apogonoidei</taxon>
        <taxon>Apogonidae</taxon>
        <taxon>Apogoninae</taxon>
        <taxon>Sphaeramia</taxon>
    </lineage>
</organism>
<dbReference type="Proteomes" id="UP000472271">
    <property type="component" value="Chromosome 4"/>
</dbReference>
<sequence length="378" mass="44103">MSQRSYNQLWADAQLELSRLLAEELPAEAPRPQRDRVVFFQRLALFYVRYLQIFRQLNKAYNQVVHPQKRRAIRSVLEAVMGRLLELKNEMVEKEFSEYHYMDDVLHDLKLTPVNLEIPIPRYFITELRKDVQERKTMITNILKTVEVTESPQVSVKDMSQEEAVTIIQVAERARQKRLRAKLNEERRNMSRKNRISDPGAVGTELAAVCIQKVWRGYIQRKRTKMAREEEMIFLGMAMDPKYQLPCRAETTAQSSEASTQTVQEEHEDDYQKSVVAITNQLRDVEGHDMSNTMKDQIRQWFIECRDSTGVFPDYPDAEDGGSALIFAEKHPQQLIEEIAAKEEEESNNKPKGKEEKGKKNKGKEKEKGKDEEVRVNI</sequence>
<reference evidence="2" key="3">
    <citation type="submission" date="2025-09" db="UniProtKB">
        <authorList>
            <consortium name="Ensembl"/>
        </authorList>
    </citation>
    <scope>IDENTIFICATION</scope>
</reference>
<feature type="region of interest" description="Disordered" evidence="1">
    <location>
        <begin position="339"/>
        <end position="378"/>
    </location>
</feature>
<feature type="region of interest" description="Disordered" evidence="1">
    <location>
        <begin position="251"/>
        <end position="271"/>
    </location>
</feature>
<dbReference type="AlphaFoldDB" id="A0A672YXZ0"/>
<evidence type="ECO:0000313" key="3">
    <source>
        <dbReference type="Proteomes" id="UP000472271"/>
    </source>
</evidence>
<dbReference type="SMART" id="SM00015">
    <property type="entry name" value="IQ"/>
    <property type="match status" value="1"/>
</dbReference>
<dbReference type="InParanoid" id="A0A672YXZ0"/>